<organism evidence="1 2">
    <name type="scientific">Protopolystoma xenopodis</name>
    <dbReference type="NCBI Taxonomy" id="117903"/>
    <lineage>
        <taxon>Eukaryota</taxon>
        <taxon>Metazoa</taxon>
        <taxon>Spiralia</taxon>
        <taxon>Lophotrochozoa</taxon>
        <taxon>Platyhelminthes</taxon>
        <taxon>Monogenea</taxon>
        <taxon>Polyopisthocotylea</taxon>
        <taxon>Polystomatidea</taxon>
        <taxon>Polystomatidae</taxon>
        <taxon>Protopolystoma</taxon>
    </lineage>
</organism>
<dbReference type="AlphaFoldDB" id="A0A3S5BI10"/>
<gene>
    <name evidence="1" type="ORF">PXEA_LOCUS18426</name>
</gene>
<proteinExistence type="predicted"/>
<keyword evidence="2" id="KW-1185">Reference proteome</keyword>
<dbReference type="Proteomes" id="UP000784294">
    <property type="component" value="Unassembled WGS sequence"/>
</dbReference>
<evidence type="ECO:0000313" key="2">
    <source>
        <dbReference type="Proteomes" id="UP000784294"/>
    </source>
</evidence>
<evidence type="ECO:0000313" key="1">
    <source>
        <dbReference type="EMBL" id="VEL24986.1"/>
    </source>
</evidence>
<protein>
    <submittedName>
        <fullName evidence="1">Uncharacterized protein</fullName>
    </submittedName>
</protein>
<dbReference type="EMBL" id="CAAALY010071020">
    <property type="protein sequence ID" value="VEL24986.1"/>
    <property type="molecule type" value="Genomic_DNA"/>
</dbReference>
<sequence length="178" mass="19623">MAEGDWSSERRLFAQNAMSGRDDADGFPSASPRQKLSPLGAIRLQFRVSLVDAPATMTGSDAGPIGELVGSIAAILMTQARVPLEALRKPVHLRLKRQSTRVKMTSNGVENKVFAEEIRSSIRPEEDEGRFLLTSCRLAVLGRNEEDVVLCVQTVFIPNFLTCSPLLLERMHKGEDKT</sequence>
<accession>A0A3S5BI10</accession>
<name>A0A3S5BI10_9PLAT</name>
<reference evidence="1" key="1">
    <citation type="submission" date="2018-11" db="EMBL/GenBank/DDBJ databases">
        <authorList>
            <consortium name="Pathogen Informatics"/>
        </authorList>
    </citation>
    <scope>NUCLEOTIDE SEQUENCE</scope>
</reference>
<comment type="caution">
    <text evidence="1">The sequence shown here is derived from an EMBL/GenBank/DDBJ whole genome shotgun (WGS) entry which is preliminary data.</text>
</comment>